<feature type="non-terminal residue" evidence="1">
    <location>
        <position position="207"/>
    </location>
</feature>
<organism evidence="1 2">
    <name type="scientific">Hemibagrus guttatus</name>
    <dbReference type="NCBI Taxonomy" id="175788"/>
    <lineage>
        <taxon>Eukaryota</taxon>
        <taxon>Metazoa</taxon>
        <taxon>Chordata</taxon>
        <taxon>Craniata</taxon>
        <taxon>Vertebrata</taxon>
        <taxon>Euteleostomi</taxon>
        <taxon>Actinopterygii</taxon>
        <taxon>Neopterygii</taxon>
        <taxon>Teleostei</taxon>
        <taxon>Ostariophysi</taxon>
        <taxon>Siluriformes</taxon>
        <taxon>Bagridae</taxon>
        <taxon>Hemibagrus</taxon>
    </lineage>
</organism>
<proteinExistence type="predicted"/>
<gene>
    <name evidence="1" type="ORF">QTP70_031071</name>
</gene>
<protein>
    <submittedName>
        <fullName evidence="1">Uncharacterized protein</fullName>
    </submittedName>
</protein>
<comment type="caution">
    <text evidence="1">The sequence shown here is derived from an EMBL/GenBank/DDBJ whole genome shotgun (WGS) entry which is preliminary data.</text>
</comment>
<keyword evidence="2" id="KW-1185">Reference proteome</keyword>
<dbReference type="AlphaFoldDB" id="A0AAE0QVT0"/>
<evidence type="ECO:0000313" key="1">
    <source>
        <dbReference type="EMBL" id="KAK3533813.1"/>
    </source>
</evidence>
<reference evidence="1" key="1">
    <citation type="submission" date="2023-06" db="EMBL/GenBank/DDBJ databases">
        <title>Male Hemibagrus guttatus genome.</title>
        <authorList>
            <person name="Bian C."/>
        </authorList>
    </citation>
    <scope>NUCLEOTIDE SEQUENCE</scope>
    <source>
        <strain evidence="1">Male_cb2023</strain>
        <tissue evidence="1">Muscle</tissue>
    </source>
</reference>
<evidence type="ECO:0000313" key="2">
    <source>
        <dbReference type="Proteomes" id="UP001274896"/>
    </source>
</evidence>
<accession>A0AAE0QVT0</accession>
<name>A0AAE0QVT0_9TELE</name>
<dbReference type="Proteomes" id="UP001274896">
    <property type="component" value="Unassembled WGS sequence"/>
</dbReference>
<dbReference type="EMBL" id="JAUCMX010000010">
    <property type="protein sequence ID" value="KAK3533813.1"/>
    <property type="molecule type" value="Genomic_DNA"/>
</dbReference>
<sequence length="207" mass="22724">SRGACAYLRRHWESRQDTPWTECQPIAGHTPDNLEMPINLQCMSLDWGRKPEYPEETPEAWGEHANATHTAEAGIEPPTLEVTGSLCLSQSSLGIKAGYTLDGVPTHRRAHTQQFRDANQPTMHVFGPGEETGTPGGNPQGTGRTCKLHTHTRQRQESNPQPWRQKMGLTALLKKTCSLGAEVAEMARCTLATGEAVGTIEHFLSTT</sequence>